<evidence type="ECO:0000313" key="3">
    <source>
        <dbReference type="Proteomes" id="UP001397290"/>
    </source>
</evidence>
<feature type="signal peptide" evidence="1">
    <location>
        <begin position="1"/>
        <end position="20"/>
    </location>
</feature>
<keyword evidence="3" id="KW-1185">Reference proteome</keyword>
<accession>A0AAW0RR25</accession>
<comment type="caution">
    <text evidence="2">The sequence shown here is derived from an EMBL/GenBank/DDBJ whole genome shotgun (WGS) entry which is preliminary data.</text>
</comment>
<dbReference type="AlphaFoldDB" id="A0AAW0RR25"/>
<reference evidence="2 3" key="1">
    <citation type="submission" date="2020-02" db="EMBL/GenBank/DDBJ databases">
        <title>Comparative genomics of the hypocrealean fungal genus Beauvera.</title>
        <authorList>
            <person name="Showalter D.N."/>
            <person name="Bushley K.E."/>
            <person name="Rehner S.A."/>
        </authorList>
    </citation>
    <scope>NUCLEOTIDE SEQUENCE [LARGE SCALE GENOMIC DNA]</scope>
    <source>
        <strain evidence="2 3">ARSEF4384</strain>
    </source>
</reference>
<proteinExistence type="predicted"/>
<dbReference type="Proteomes" id="UP001397290">
    <property type="component" value="Unassembled WGS sequence"/>
</dbReference>
<feature type="chain" id="PRO_5043765931" evidence="1">
    <location>
        <begin position="21"/>
        <end position="71"/>
    </location>
</feature>
<dbReference type="EMBL" id="JAAHCF010000382">
    <property type="protein sequence ID" value="KAK8144498.1"/>
    <property type="molecule type" value="Genomic_DNA"/>
</dbReference>
<keyword evidence="1" id="KW-0732">Signal</keyword>
<gene>
    <name evidence="2" type="ORF">G3M48_005726</name>
</gene>
<organism evidence="2 3">
    <name type="scientific">Beauveria asiatica</name>
    <dbReference type="NCBI Taxonomy" id="1069075"/>
    <lineage>
        <taxon>Eukaryota</taxon>
        <taxon>Fungi</taxon>
        <taxon>Dikarya</taxon>
        <taxon>Ascomycota</taxon>
        <taxon>Pezizomycotina</taxon>
        <taxon>Sordariomycetes</taxon>
        <taxon>Hypocreomycetidae</taxon>
        <taxon>Hypocreales</taxon>
        <taxon>Cordycipitaceae</taxon>
        <taxon>Beauveria</taxon>
    </lineage>
</organism>
<protein>
    <submittedName>
        <fullName evidence="2">Uncharacterized protein</fullName>
    </submittedName>
</protein>
<sequence>MKLAILLLAAVLGSASPSFGISVRELESCPAGYKNISETFVPKCVQVNCSAEDHKAQCDAKQDAKPAASAC</sequence>
<evidence type="ECO:0000256" key="1">
    <source>
        <dbReference type="SAM" id="SignalP"/>
    </source>
</evidence>
<name>A0AAW0RR25_9HYPO</name>
<evidence type="ECO:0000313" key="2">
    <source>
        <dbReference type="EMBL" id="KAK8144498.1"/>
    </source>
</evidence>